<evidence type="ECO:0000313" key="8">
    <source>
        <dbReference type="Proteomes" id="UP001595880"/>
    </source>
</evidence>
<protein>
    <recommendedName>
        <fullName evidence="2">precorrin-2 dehydrogenase</fullName>
        <ecNumber evidence="2">1.3.1.76</ecNumber>
    </recommendedName>
</protein>
<keyword evidence="4" id="KW-0520">NAD</keyword>
<keyword evidence="8" id="KW-1185">Reference proteome</keyword>
<dbReference type="Gene3D" id="1.10.8.610">
    <property type="entry name" value="SirC, precorrin-2 dehydrogenase, C-terminal helical domain-like"/>
    <property type="match status" value="1"/>
</dbReference>
<keyword evidence="5" id="KW-0627">Porphyrin biosynthesis</keyword>
<evidence type="ECO:0000256" key="1">
    <source>
        <dbReference type="ARBA" id="ARBA00005010"/>
    </source>
</evidence>
<dbReference type="EC" id="1.3.1.76" evidence="2"/>
<dbReference type="InterPro" id="IPR042518">
    <property type="entry name" value="SirC_C"/>
</dbReference>
<proteinExistence type="predicted"/>
<evidence type="ECO:0000256" key="3">
    <source>
        <dbReference type="ARBA" id="ARBA00023002"/>
    </source>
</evidence>
<name>A0ABV8VS01_9BACI</name>
<dbReference type="PANTHER" id="PTHR35330:SF1">
    <property type="entry name" value="SIROHEME BIOSYNTHESIS PROTEIN MET8"/>
    <property type="match status" value="1"/>
</dbReference>
<dbReference type="EMBL" id="JBHSDV010000001">
    <property type="protein sequence ID" value="MFC4387216.1"/>
    <property type="molecule type" value="Genomic_DNA"/>
</dbReference>
<sequence length="210" mass="24045">MGKIPFMIDLTNKNIVIVGGGKVAERRLLLLKDQCASITVISETITEEIENYIDNTSIYWYKRPFRDEDIIDTDFVIIATNDKKVNEHVINVTPKHVLLNAAHNANEGNIEFMKTVKRGLLQVGIHTGGASPTLAKKLYHDIEASFPSDYSDYVDFLYEVRQLIKLSPLENMEKHALLKEMVDCPIYDKEEQALFILQLKKKIEHPRSTK</sequence>
<reference evidence="8" key="1">
    <citation type="journal article" date="2019" name="Int. J. Syst. Evol. Microbiol.">
        <title>The Global Catalogue of Microorganisms (GCM) 10K type strain sequencing project: providing services to taxonomists for standard genome sequencing and annotation.</title>
        <authorList>
            <consortium name="The Broad Institute Genomics Platform"/>
            <consortium name="The Broad Institute Genome Sequencing Center for Infectious Disease"/>
            <person name="Wu L."/>
            <person name="Ma J."/>
        </authorList>
    </citation>
    <scope>NUCLEOTIDE SEQUENCE [LARGE SCALE GENOMIC DNA]</scope>
    <source>
        <strain evidence="8">KACC 14058</strain>
    </source>
</reference>
<dbReference type="Gene3D" id="3.40.50.720">
    <property type="entry name" value="NAD(P)-binding Rossmann-like Domain"/>
    <property type="match status" value="1"/>
</dbReference>
<dbReference type="PANTHER" id="PTHR35330">
    <property type="entry name" value="SIROHEME BIOSYNTHESIS PROTEIN MET8"/>
    <property type="match status" value="1"/>
</dbReference>
<evidence type="ECO:0000256" key="5">
    <source>
        <dbReference type="ARBA" id="ARBA00023244"/>
    </source>
</evidence>
<comment type="caution">
    <text evidence="7">The sequence shown here is derived from an EMBL/GenBank/DDBJ whole genome shotgun (WGS) entry which is preliminary data.</text>
</comment>
<dbReference type="Pfam" id="PF22440">
    <property type="entry name" value="SirC_C"/>
    <property type="match status" value="1"/>
</dbReference>
<dbReference type="Proteomes" id="UP001595880">
    <property type="component" value="Unassembled WGS sequence"/>
</dbReference>
<evidence type="ECO:0000256" key="4">
    <source>
        <dbReference type="ARBA" id="ARBA00023027"/>
    </source>
</evidence>
<dbReference type="RefSeq" id="WP_390196723.1">
    <property type="nucleotide sequence ID" value="NZ_JBHSDV010000001.1"/>
</dbReference>
<dbReference type="NCBIfam" id="TIGR01470">
    <property type="entry name" value="cysG_Nterm"/>
    <property type="match status" value="1"/>
</dbReference>
<comment type="catalytic activity">
    <reaction evidence="6">
        <text>precorrin-2 + NAD(+) = sirohydrochlorin + NADH + 2 H(+)</text>
        <dbReference type="Rhea" id="RHEA:15613"/>
        <dbReference type="ChEBI" id="CHEBI:15378"/>
        <dbReference type="ChEBI" id="CHEBI:57540"/>
        <dbReference type="ChEBI" id="CHEBI:57945"/>
        <dbReference type="ChEBI" id="CHEBI:58351"/>
        <dbReference type="ChEBI" id="CHEBI:58827"/>
        <dbReference type="EC" id="1.3.1.76"/>
    </reaction>
</comment>
<evidence type="ECO:0000256" key="2">
    <source>
        <dbReference type="ARBA" id="ARBA00012400"/>
    </source>
</evidence>
<dbReference type="SUPFAM" id="SSF75615">
    <property type="entry name" value="Siroheme synthase middle domains-like"/>
    <property type="match status" value="1"/>
</dbReference>
<gene>
    <name evidence="7" type="ORF">ACFOZ1_05265</name>
</gene>
<dbReference type="InterPro" id="IPR028161">
    <property type="entry name" value="Met8-like"/>
</dbReference>
<organism evidence="7 8">
    <name type="scientific">Gracilibacillus marinus</name>
    <dbReference type="NCBI Taxonomy" id="630535"/>
    <lineage>
        <taxon>Bacteria</taxon>
        <taxon>Bacillati</taxon>
        <taxon>Bacillota</taxon>
        <taxon>Bacilli</taxon>
        <taxon>Bacillales</taxon>
        <taxon>Bacillaceae</taxon>
        <taxon>Gracilibacillus</taxon>
    </lineage>
</organism>
<dbReference type="InterPro" id="IPR036291">
    <property type="entry name" value="NAD(P)-bd_dom_sf"/>
</dbReference>
<dbReference type="InterPro" id="IPR006367">
    <property type="entry name" value="Sirohaem_synthase_N"/>
</dbReference>
<accession>A0ABV8VS01</accession>
<keyword evidence="3" id="KW-0560">Oxidoreductase</keyword>
<evidence type="ECO:0000256" key="6">
    <source>
        <dbReference type="ARBA" id="ARBA00047561"/>
    </source>
</evidence>
<dbReference type="NCBIfam" id="NF005222">
    <property type="entry name" value="PRK06718.1"/>
    <property type="match status" value="1"/>
</dbReference>
<comment type="pathway">
    <text evidence="1">Porphyrin-containing compound metabolism; siroheme biosynthesis; sirohydrochlorin from precorrin-2: step 1/1.</text>
</comment>
<evidence type="ECO:0000313" key="7">
    <source>
        <dbReference type="EMBL" id="MFC4387216.1"/>
    </source>
</evidence>
<dbReference type="SUPFAM" id="SSF51735">
    <property type="entry name" value="NAD(P)-binding Rossmann-fold domains"/>
    <property type="match status" value="1"/>
</dbReference>
<dbReference type="Pfam" id="PF13241">
    <property type="entry name" value="NAD_binding_7"/>
    <property type="match status" value="1"/>
</dbReference>